<name>U3C3L4_9VIBR</name>
<dbReference type="GO" id="GO:0009424">
    <property type="term" value="C:bacterial-type flagellum hook"/>
    <property type="evidence" value="ECO:0007669"/>
    <property type="project" value="UniProtKB-UniRule"/>
</dbReference>
<evidence type="ECO:0000256" key="4">
    <source>
        <dbReference type="ARBA" id="ARBA00023143"/>
    </source>
</evidence>
<evidence type="ECO:0000256" key="3">
    <source>
        <dbReference type="ARBA" id="ARBA00023054"/>
    </source>
</evidence>
<evidence type="ECO:0000259" key="7">
    <source>
        <dbReference type="Pfam" id="PF07195"/>
    </source>
</evidence>
<keyword evidence="5" id="KW-0964">Secreted</keyword>
<dbReference type="InterPro" id="IPR010809">
    <property type="entry name" value="FliD_C"/>
</dbReference>
<evidence type="ECO:0000256" key="1">
    <source>
        <dbReference type="ARBA" id="ARBA00009764"/>
    </source>
</evidence>
<sequence>MNSLDPITMATQFATLDVQPFQQRNQKQAAQLQAEQKAIGKVESALRDFRSAINAMNKDDQSIIKNSATLSDEGFMAVAADAKALPGRYQIFVEQIATSHQISMAMPNGGDGNINLPGSGNLTLSINGESLDLNLANLDKNEDGRPTMAALVKAINNDPDNPGVNASVVRSNGQTHFMLTSTETGAQNSIAIQVSNTNQTEFESAINNPTTLSSAQDAVIWLGSENSGLELTNASNQFKDMIDGVELTVTKAQITGESPITVDIAFDQESTQTQVNSFIEAYNTLTSTLDSYTQIGTDNRSRGVLASDPTIRSLKNELNALSRGQYQGTRLSQIGISLDRSGKMKLDQDRFEQAQNRNSTTLESIFNGDNGLFDSFEAVAAPLLSFSSGAFNSKKEALRNSLERIDEKQASLERKYDKSYQLYLKQFTQMNTLMTQMNQTMSMFG</sequence>
<keyword evidence="4 5" id="KW-0975">Bacterial flagellum</keyword>
<accession>U3C3L4</accession>
<proteinExistence type="inferred from homology"/>
<dbReference type="InterPro" id="IPR003481">
    <property type="entry name" value="FliD_N"/>
</dbReference>
<comment type="caution">
    <text evidence="8">The sequence shown here is derived from an EMBL/GenBank/DDBJ whole genome shotgun (WGS) entry which is preliminary data.</text>
</comment>
<dbReference type="Proteomes" id="UP000016567">
    <property type="component" value="Unassembled WGS sequence"/>
</dbReference>
<dbReference type="Pfam" id="PF02465">
    <property type="entry name" value="FliD_N"/>
    <property type="match status" value="1"/>
</dbReference>
<protein>
    <recommendedName>
        <fullName evidence="5">Flagellar hook-associated protein 2</fullName>
        <shortName evidence="5">HAP2</shortName>
    </recommendedName>
    <alternativeName>
        <fullName evidence="5">Flagellar cap protein</fullName>
    </alternativeName>
</protein>
<evidence type="ECO:0000256" key="2">
    <source>
        <dbReference type="ARBA" id="ARBA00011255"/>
    </source>
</evidence>
<organism evidence="8 9">
    <name type="scientific">Vibrio azureus NBRC 104587</name>
    <dbReference type="NCBI Taxonomy" id="1219077"/>
    <lineage>
        <taxon>Bacteria</taxon>
        <taxon>Pseudomonadati</taxon>
        <taxon>Pseudomonadota</taxon>
        <taxon>Gammaproteobacteria</taxon>
        <taxon>Vibrionales</taxon>
        <taxon>Vibrionaceae</taxon>
        <taxon>Vibrio</taxon>
    </lineage>
</organism>
<dbReference type="PANTHER" id="PTHR30288:SF0">
    <property type="entry name" value="FLAGELLAR HOOK-ASSOCIATED PROTEIN 2"/>
    <property type="match status" value="1"/>
</dbReference>
<comment type="subcellular location">
    <subcellularLocation>
        <location evidence="5">Secreted</location>
    </subcellularLocation>
    <subcellularLocation>
        <location evidence="5">Bacterial flagellum</location>
    </subcellularLocation>
</comment>
<evidence type="ECO:0000259" key="6">
    <source>
        <dbReference type="Pfam" id="PF02465"/>
    </source>
</evidence>
<dbReference type="PANTHER" id="PTHR30288">
    <property type="entry name" value="FLAGELLAR CAP/ASSEMBLY PROTEIN FLID"/>
    <property type="match status" value="1"/>
</dbReference>
<dbReference type="GO" id="GO:0005576">
    <property type="term" value="C:extracellular region"/>
    <property type="evidence" value="ECO:0007669"/>
    <property type="project" value="UniProtKB-SubCell"/>
</dbReference>
<feature type="domain" description="Flagellar hook-associated protein 2 C-terminal" evidence="7">
    <location>
        <begin position="227"/>
        <end position="439"/>
    </location>
</feature>
<dbReference type="GO" id="GO:0071973">
    <property type="term" value="P:bacterial-type flagellum-dependent cell motility"/>
    <property type="evidence" value="ECO:0007669"/>
    <property type="project" value="TreeGrafter"/>
</dbReference>
<gene>
    <name evidence="8" type="primary">fliD</name>
    <name evidence="8" type="ORF">VAZ01S_035_00420</name>
</gene>
<evidence type="ECO:0000313" key="9">
    <source>
        <dbReference type="Proteomes" id="UP000016567"/>
    </source>
</evidence>
<dbReference type="GO" id="GO:0009421">
    <property type="term" value="C:bacterial-type flagellum filament cap"/>
    <property type="evidence" value="ECO:0007669"/>
    <property type="project" value="InterPro"/>
</dbReference>
<evidence type="ECO:0000313" key="8">
    <source>
        <dbReference type="EMBL" id="GAD76034.1"/>
    </source>
</evidence>
<keyword evidence="8" id="KW-0969">Cilium</keyword>
<reference evidence="8 9" key="1">
    <citation type="submission" date="2013-09" db="EMBL/GenBank/DDBJ databases">
        <title>Whole genome shotgun sequence of Vibrio azureus NBRC 104587.</title>
        <authorList>
            <person name="Isaki S."/>
            <person name="Hosoyama A."/>
            <person name="Numata M."/>
            <person name="Hashimoto M."/>
            <person name="Hosoyama Y."/>
            <person name="Tsuchikane K."/>
            <person name="Noguchi M."/>
            <person name="Hirakata S."/>
            <person name="Ichikawa N."/>
            <person name="Ohji S."/>
            <person name="Yamazoe A."/>
            <person name="Fujita N."/>
        </authorList>
    </citation>
    <scope>NUCLEOTIDE SEQUENCE [LARGE SCALE GENOMIC DNA]</scope>
    <source>
        <strain evidence="8 9">NBRC 104587</strain>
    </source>
</reference>
<dbReference type="InterPro" id="IPR040026">
    <property type="entry name" value="FliD"/>
</dbReference>
<keyword evidence="9" id="KW-1185">Reference proteome</keyword>
<dbReference type="OrthoDB" id="9810816at2"/>
<comment type="function">
    <text evidence="5">Required for morphogenesis and for the elongation of the flagellar filament by facilitating polymerization of the flagellin monomers at the tip of growing filament. Forms a capping structure, which prevents flagellin subunits (transported through the central channel of the flagellum) from leaking out without polymerization at the distal end.</text>
</comment>
<comment type="subunit">
    <text evidence="2 5">Homopentamer.</text>
</comment>
<evidence type="ECO:0000256" key="5">
    <source>
        <dbReference type="RuleBase" id="RU362066"/>
    </source>
</evidence>
<dbReference type="STRING" id="1219077.VAZ01S_035_00420"/>
<dbReference type="AlphaFoldDB" id="U3C3L4"/>
<dbReference type="Pfam" id="PF07195">
    <property type="entry name" value="FliD_C"/>
    <property type="match status" value="1"/>
</dbReference>
<keyword evidence="8" id="KW-0282">Flagellum</keyword>
<keyword evidence="3" id="KW-0175">Coiled coil</keyword>
<dbReference type="GO" id="GO:0007155">
    <property type="term" value="P:cell adhesion"/>
    <property type="evidence" value="ECO:0007669"/>
    <property type="project" value="InterPro"/>
</dbReference>
<dbReference type="EMBL" id="BATL01000035">
    <property type="protein sequence ID" value="GAD76034.1"/>
    <property type="molecule type" value="Genomic_DNA"/>
</dbReference>
<feature type="domain" description="Flagellar hook-associated protein 2 N-terminal" evidence="6">
    <location>
        <begin position="4"/>
        <end position="100"/>
    </location>
</feature>
<dbReference type="RefSeq" id="WP_021709786.1">
    <property type="nucleotide sequence ID" value="NZ_BAOB01000122.1"/>
</dbReference>
<keyword evidence="8" id="KW-0966">Cell projection</keyword>
<comment type="similarity">
    <text evidence="1 5">Belongs to the FliD family.</text>
</comment>
<dbReference type="eggNOG" id="COG1345">
    <property type="taxonomic scope" value="Bacteria"/>
</dbReference>